<feature type="transmembrane region" description="Helical" evidence="2">
    <location>
        <begin position="301"/>
        <end position="326"/>
    </location>
</feature>
<feature type="compositionally biased region" description="Gly residues" evidence="1">
    <location>
        <begin position="386"/>
        <end position="398"/>
    </location>
</feature>
<dbReference type="Proteomes" id="UP000218209">
    <property type="component" value="Unassembled WGS sequence"/>
</dbReference>
<feature type="transmembrane region" description="Helical" evidence="2">
    <location>
        <begin position="225"/>
        <end position="246"/>
    </location>
</feature>
<keyword evidence="2" id="KW-0472">Membrane</keyword>
<feature type="region of interest" description="Disordered" evidence="1">
    <location>
        <begin position="69"/>
        <end position="88"/>
    </location>
</feature>
<feature type="region of interest" description="Disordered" evidence="1">
    <location>
        <begin position="333"/>
        <end position="354"/>
    </location>
</feature>
<sequence>MAHPSSATKAYTAKWLQAVAYVFCRPPLSSFVAGDGYQLCGQAEGRADPHVAATAGGTAVQAHDAEWTFDPDQRAGGPDRPAQPGATPLPPCAFPDDSAAGGIDWPRDRPAWLLGRGSREVNPASADEVALAQSIAACAHPLGAKRFVELRRIKWSPAARYGPAIGVAESLSHRFDGAVWGVEPPDDPTSATNLILALSVVVPAALALVTVLMTGRSWSKRDVAALVLVFVAGLVSSAGLVGLAVVEARAQAWRGASLRNELAVRIHENGSTPVMRHLTHMPLYRVETLYLAARTGYRLNLIVSLASVVLSAYVVLFAAVTCCAAYRWRRPKKVEPARPRTPRSPRDRLGGGGVVASDEVDIEARVETCGTLACTPCGPALRGAGVTPGPGWYPGMGRAGRRWSTPPPTATPTTAPPAPWHRPPWPPARPPPPTPRAAPPPPPAGGRPPPTPPPPSLLPPSAAVPPLPSRGTPPNGSVPPDARRPPRRPPARPRAGSTMSDPQFGPNRR</sequence>
<dbReference type="PANTHER" id="PTHR24216">
    <property type="entry name" value="PAXILLIN-RELATED"/>
    <property type="match status" value="1"/>
</dbReference>
<evidence type="ECO:0000256" key="2">
    <source>
        <dbReference type="SAM" id="Phobius"/>
    </source>
</evidence>
<keyword evidence="2" id="KW-1133">Transmembrane helix</keyword>
<accession>A0A1X6PBK8</accession>
<dbReference type="EMBL" id="KV918821">
    <property type="protein sequence ID" value="OSX78105.1"/>
    <property type="molecule type" value="Genomic_DNA"/>
</dbReference>
<protein>
    <submittedName>
        <fullName evidence="3">Uncharacterized protein</fullName>
    </submittedName>
</protein>
<feature type="compositionally biased region" description="Pro residues" evidence="1">
    <location>
        <begin position="405"/>
        <end position="468"/>
    </location>
</feature>
<feature type="region of interest" description="Disordered" evidence="1">
    <location>
        <begin position="384"/>
        <end position="509"/>
    </location>
</feature>
<keyword evidence="4" id="KW-1185">Reference proteome</keyword>
<proteinExistence type="predicted"/>
<evidence type="ECO:0000256" key="1">
    <source>
        <dbReference type="SAM" id="MobiDB-lite"/>
    </source>
</evidence>
<evidence type="ECO:0000313" key="4">
    <source>
        <dbReference type="Proteomes" id="UP000218209"/>
    </source>
</evidence>
<gene>
    <name evidence="3" type="ORF">BU14_0121s0033</name>
</gene>
<name>A0A1X6PBK8_PORUM</name>
<reference evidence="3 4" key="1">
    <citation type="submission" date="2017-03" db="EMBL/GenBank/DDBJ databases">
        <title>WGS assembly of Porphyra umbilicalis.</title>
        <authorList>
            <person name="Brawley S.H."/>
            <person name="Blouin N.A."/>
            <person name="Ficko-Blean E."/>
            <person name="Wheeler G.L."/>
            <person name="Lohr M."/>
            <person name="Goodson H.V."/>
            <person name="Jenkins J.W."/>
            <person name="Blaby-Haas C.E."/>
            <person name="Helliwell K.E."/>
            <person name="Chan C."/>
            <person name="Marriage T."/>
            <person name="Bhattacharya D."/>
            <person name="Klein A.S."/>
            <person name="Badis Y."/>
            <person name="Brodie J."/>
            <person name="Cao Y."/>
            <person name="Collen J."/>
            <person name="Dittami S.M."/>
            <person name="Gachon C.M."/>
            <person name="Green B.R."/>
            <person name="Karpowicz S."/>
            <person name="Kim J.W."/>
            <person name="Kudahl U."/>
            <person name="Lin S."/>
            <person name="Michel G."/>
            <person name="Mittag M."/>
            <person name="Olson B.J."/>
            <person name="Pangilinan J."/>
            <person name="Peng Y."/>
            <person name="Qiu H."/>
            <person name="Shu S."/>
            <person name="Singer J.T."/>
            <person name="Smith A.G."/>
            <person name="Sprecher B.N."/>
            <person name="Wagner V."/>
            <person name="Wang W."/>
            <person name="Wang Z.-Y."/>
            <person name="Yan J."/>
            <person name="Yarish C."/>
            <person name="Zoeuner-Riek S."/>
            <person name="Zhuang Y."/>
            <person name="Zou Y."/>
            <person name="Lindquist E.A."/>
            <person name="Grimwood J."/>
            <person name="Barry K."/>
            <person name="Rokhsar D.S."/>
            <person name="Schmutz J."/>
            <person name="Stiller J.W."/>
            <person name="Grossman A.R."/>
            <person name="Prochnik S.E."/>
        </authorList>
    </citation>
    <scope>NUCLEOTIDE SEQUENCE [LARGE SCALE GENOMIC DNA]</scope>
    <source>
        <strain evidence="3">4086291</strain>
    </source>
</reference>
<feature type="transmembrane region" description="Helical" evidence="2">
    <location>
        <begin position="194"/>
        <end position="213"/>
    </location>
</feature>
<feature type="compositionally biased region" description="Basic and acidic residues" evidence="1">
    <location>
        <begin position="333"/>
        <end position="349"/>
    </location>
</feature>
<dbReference type="AlphaFoldDB" id="A0A1X6PBK8"/>
<keyword evidence="2" id="KW-0812">Transmembrane</keyword>
<organism evidence="3 4">
    <name type="scientific">Porphyra umbilicalis</name>
    <name type="common">Purple laver</name>
    <name type="synonym">Red alga</name>
    <dbReference type="NCBI Taxonomy" id="2786"/>
    <lineage>
        <taxon>Eukaryota</taxon>
        <taxon>Rhodophyta</taxon>
        <taxon>Bangiophyceae</taxon>
        <taxon>Bangiales</taxon>
        <taxon>Bangiaceae</taxon>
        <taxon>Porphyra</taxon>
    </lineage>
</organism>
<evidence type="ECO:0000313" key="3">
    <source>
        <dbReference type="EMBL" id="OSX78105.1"/>
    </source>
</evidence>